<reference evidence="2 3" key="1">
    <citation type="journal article" date="2023" name="Sci. Data">
        <title>Genome assembly of the Korean intertidal mud-creeper Batillaria attramentaria.</title>
        <authorList>
            <person name="Patra A.K."/>
            <person name="Ho P.T."/>
            <person name="Jun S."/>
            <person name="Lee S.J."/>
            <person name="Kim Y."/>
            <person name="Won Y.J."/>
        </authorList>
    </citation>
    <scope>NUCLEOTIDE SEQUENCE [LARGE SCALE GENOMIC DNA]</scope>
    <source>
        <strain evidence="2">Wonlab-2016</strain>
    </source>
</reference>
<dbReference type="EMBL" id="JACVVK020000766">
    <property type="protein sequence ID" value="KAK7448031.1"/>
    <property type="molecule type" value="Genomic_DNA"/>
</dbReference>
<sequence>MTLAEDAGRRARNQKTQQNRNCKLLDNKVRADSLGKVRVTACTMERFEVEEFRGLKSRDVVPVSLPVTRTSRNGSLRVKHGLPISAKTAPSTIVNLADSHQAVWSSVTAAPPPPLSLSLSASAQS</sequence>
<keyword evidence="3" id="KW-1185">Reference proteome</keyword>
<dbReference type="AlphaFoldDB" id="A0ABD0J0Z8"/>
<feature type="region of interest" description="Disordered" evidence="1">
    <location>
        <begin position="1"/>
        <end position="20"/>
    </location>
</feature>
<dbReference type="Proteomes" id="UP001519460">
    <property type="component" value="Unassembled WGS sequence"/>
</dbReference>
<proteinExistence type="predicted"/>
<organism evidence="2 3">
    <name type="scientific">Batillaria attramentaria</name>
    <dbReference type="NCBI Taxonomy" id="370345"/>
    <lineage>
        <taxon>Eukaryota</taxon>
        <taxon>Metazoa</taxon>
        <taxon>Spiralia</taxon>
        <taxon>Lophotrochozoa</taxon>
        <taxon>Mollusca</taxon>
        <taxon>Gastropoda</taxon>
        <taxon>Caenogastropoda</taxon>
        <taxon>Sorbeoconcha</taxon>
        <taxon>Cerithioidea</taxon>
        <taxon>Batillariidae</taxon>
        <taxon>Batillaria</taxon>
    </lineage>
</organism>
<name>A0ABD0J0Z8_9CAEN</name>
<protein>
    <submittedName>
        <fullName evidence="2">Uncharacterized protein</fullName>
    </submittedName>
</protein>
<comment type="caution">
    <text evidence="2">The sequence shown here is derived from an EMBL/GenBank/DDBJ whole genome shotgun (WGS) entry which is preliminary data.</text>
</comment>
<evidence type="ECO:0000313" key="3">
    <source>
        <dbReference type="Proteomes" id="UP001519460"/>
    </source>
</evidence>
<gene>
    <name evidence="2" type="ORF">BaRGS_00040152</name>
</gene>
<evidence type="ECO:0000256" key="1">
    <source>
        <dbReference type="SAM" id="MobiDB-lite"/>
    </source>
</evidence>
<evidence type="ECO:0000313" key="2">
    <source>
        <dbReference type="EMBL" id="KAK7448031.1"/>
    </source>
</evidence>
<accession>A0ABD0J0Z8</accession>